<gene>
    <name evidence="2" type="ORF">PGLA2088_LOCUS38818</name>
</gene>
<comment type="caution">
    <text evidence="2">The sequence shown here is derived from an EMBL/GenBank/DDBJ whole genome shotgun (WGS) entry which is preliminary data.</text>
</comment>
<reference evidence="2" key="1">
    <citation type="submission" date="2021-02" db="EMBL/GenBank/DDBJ databases">
        <authorList>
            <person name="Dougan E. K."/>
            <person name="Rhodes N."/>
            <person name="Thang M."/>
            <person name="Chan C."/>
        </authorList>
    </citation>
    <scope>NUCLEOTIDE SEQUENCE</scope>
</reference>
<dbReference type="AlphaFoldDB" id="A0A813KU62"/>
<feature type="compositionally biased region" description="Basic and acidic residues" evidence="1">
    <location>
        <begin position="70"/>
        <end position="90"/>
    </location>
</feature>
<feature type="non-terminal residue" evidence="2">
    <location>
        <position position="1"/>
    </location>
</feature>
<name>A0A813KU62_POLGL</name>
<sequence>ELDDLFREVDNKAHFKGTVIESAFVMFDKKNNNRMSKAAKISVDEWAKQCRQSMRDYLQKINKKHVSQQWRDKKAKETEPEDTASKDDNNTKQAKISSTKQDTKEVPTPTPSTSKPSSLPKYIEVP</sequence>
<feature type="compositionally biased region" description="Polar residues" evidence="1">
    <location>
        <begin position="91"/>
        <end position="100"/>
    </location>
</feature>
<evidence type="ECO:0000313" key="3">
    <source>
        <dbReference type="Proteomes" id="UP000626109"/>
    </source>
</evidence>
<evidence type="ECO:0000313" key="2">
    <source>
        <dbReference type="EMBL" id="CAE8715870.1"/>
    </source>
</evidence>
<dbReference type="EMBL" id="CAJNNW010032876">
    <property type="protein sequence ID" value="CAE8715870.1"/>
    <property type="molecule type" value="Genomic_DNA"/>
</dbReference>
<accession>A0A813KU62</accession>
<organism evidence="2 3">
    <name type="scientific">Polarella glacialis</name>
    <name type="common">Dinoflagellate</name>
    <dbReference type="NCBI Taxonomy" id="89957"/>
    <lineage>
        <taxon>Eukaryota</taxon>
        <taxon>Sar</taxon>
        <taxon>Alveolata</taxon>
        <taxon>Dinophyceae</taxon>
        <taxon>Suessiales</taxon>
        <taxon>Suessiaceae</taxon>
        <taxon>Polarella</taxon>
    </lineage>
</organism>
<feature type="compositionally biased region" description="Low complexity" evidence="1">
    <location>
        <begin position="111"/>
        <end position="126"/>
    </location>
</feature>
<dbReference type="Proteomes" id="UP000626109">
    <property type="component" value="Unassembled WGS sequence"/>
</dbReference>
<evidence type="ECO:0000256" key="1">
    <source>
        <dbReference type="SAM" id="MobiDB-lite"/>
    </source>
</evidence>
<feature type="non-terminal residue" evidence="2">
    <location>
        <position position="126"/>
    </location>
</feature>
<protein>
    <submittedName>
        <fullName evidence="2">Uncharacterized protein</fullName>
    </submittedName>
</protein>
<proteinExistence type="predicted"/>
<feature type="region of interest" description="Disordered" evidence="1">
    <location>
        <begin position="63"/>
        <end position="126"/>
    </location>
</feature>